<dbReference type="PANTHER" id="PTHR30203">
    <property type="entry name" value="OUTER MEMBRANE CATION EFFLUX PROTEIN"/>
    <property type="match status" value="1"/>
</dbReference>
<dbReference type="EMBL" id="JBHSMT010000014">
    <property type="protein sequence ID" value="MFC5474518.1"/>
    <property type="molecule type" value="Genomic_DNA"/>
</dbReference>
<organism evidence="1 2">
    <name type="scientific">Paraherbaspirillum soli</name>
    <dbReference type="NCBI Taxonomy" id="631222"/>
    <lineage>
        <taxon>Bacteria</taxon>
        <taxon>Pseudomonadati</taxon>
        <taxon>Pseudomonadota</taxon>
        <taxon>Betaproteobacteria</taxon>
        <taxon>Burkholderiales</taxon>
        <taxon>Oxalobacteraceae</taxon>
        <taxon>Paraherbaspirillum</taxon>
    </lineage>
</organism>
<evidence type="ECO:0000313" key="1">
    <source>
        <dbReference type="EMBL" id="MFC5474518.1"/>
    </source>
</evidence>
<sequence length="469" mass="51621">MPLFSVTLRPIALAASVLFLAGCASFSQDGGFSSVQSLTKERIGQDVKWIKSEDDAASVANTIEPLLAKPLTVDDAVKIALLNNKGLQADYGELGIAEANLVQAGRIANPSFSFGRLRRGDDIEIDRSLMLPVMSLLTMPFASKIERRRFEQAQFRAAGDALTVADETRHAYFSAVAAQETVKYMEQVKVSAEAGAELARKMAAVGNWNKLEQAREQSFYADVTVQLARAAQTQVAEREKLTRLLGLWGKRTAFQLPDRLPDLPKAPEDIADVEVQAMQNRLDIMMAKRELSGLATSLGLTKTTRFINILDVGLMHNNYNQSPSRENGYSIQLEIPLFDWGSARVAKAEALYMQAVNRSAEMAITARSDVREAYARYRSSYDIARHYRDEIVPLKKRIFDEQMLRYNGMLIGVFTLLADARAQVVSVNGSIEALRDYWIADSALKMAQTGRSSSSISSKAGASAAASTD</sequence>
<name>A0ABW0MBW4_9BURK</name>
<dbReference type="SUPFAM" id="SSF56954">
    <property type="entry name" value="Outer membrane efflux proteins (OEP)"/>
    <property type="match status" value="1"/>
</dbReference>
<protein>
    <submittedName>
        <fullName evidence="1">TolC family protein</fullName>
    </submittedName>
</protein>
<dbReference type="Proteomes" id="UP001596045">
    <property type="component" value="Unassembled WGS sequence"/>
</dbReference>
<dbReference type="Gene3D" id="1.20.1600.10">
    <property type="entry name" value="Outer membrane efflux proteins (OEP)"/>
    <property type="match status" value="1"/>
</dbReference>
<dbReference type="RefSeq" id="WP_378997622.1">
    <property type="nucleotide sequence ID" value="NZ_JBHSMT010000014.1"/>
</dbReference>
<reference evidence="2" key="1">
    <citation type="journal article" date="2019" name="Int. J. Syst. Evol. Microbiol.">
        <title>The Global Catalogue of Microorganisms (GCM) 10K type strain sequencing project: providing services to taxonomists for standard genome sequencing and annotation.</title>
        <authorList>
            <consortium name="The Broad Institute Genomics Platform"/>
            <consortium name="The Broad Institute Genome Sequencing Center for Infectious Disease"/>
            <person name="Wu L."/>
            <person name="Ma J."/>
        </authorList>
    </citation>
    <scope>NUCLEOTIDE SEQUENCE [LARGE SCALE GENOMIC DNA]</scope>
    <source>
        <strain evidence="2">JCM 17066</strain>
    </source>
</reference>
<dbReference type="PANTHER" id="PTHR30203:SF24">
    <property type="entry name" value="BLR4935 PROTEIN"/>
    <property type="match status" value="1"/>
</dbReference>
<gene>
    <name evidence="1" type="ORF">ACFPM8_11180</name>
</gene>
<keyword evidence="2" id="KW-1185">Reference proteome</keyword>
<comment type="caution">
    <text evidence="1">The sequence shown here is derived from an EMBL/GenBank/DDBJ whole genome shotgun (WGS) entry which is preliminary data.</text>
</comment>
<accession>A0ABW0MBW4</accession>
<evidence type="ECO:0000313" key="2">
    <source>
        <dbReference type="Proteomes" id="UP001596045"/>
    </source>
</evidence>
<dbReference type="InterPro" id="IPR010131">
    <property type="entry name" value="MdtP/NodT-like"/>
</dbReference>
<proteinExistence type="predicted"/>